<reference evidence="4" key="1">
    <citation type="submission" date="2021-03" db="EMBL/GenBank/DDBJ databases">
        <authorList>
            <person name="Tagirdzhanova G."/>
        </authorList>
    </citation>
    <scope>NUCLEOTIDE SEQUENCE</scope>
</reference>
<dbReference type="GO" id="GO:0016491">
    <property type="term" value="F:oxidoreductase activity"/>
    <property type="evidence" value="ECO:0007669"/>
    <property type="project" value="UniProtKB-KW"/>
</dbReference>
<name>A0A8H3FKX9_9LECA</name>
<dbReference type="Gene3D" id="3.40.50.720">
    <property type="entry name" value="NAD(P)-binding Rossmann-like Domain"/>
    <property type="match status" value="1"/>
</dbReference>
<gene>
    <name evidence="4" type="ORF">IMSHALPRED_007321</name>
</gene>
<keyword evidence="2" id="KW-0521">NADP</keyword>
<dbReference type="OrthoDB" id="47007at2759"/>
<comment type="caution">
    <text evidence="4">The sequence shown here is derived from an EMBL/GenBank/DDBJ whole genome shotgun (WGS) entry which is preliminary data.</text>
</comment>
<dbReference type="EMBL" id="CAJPDT010000048">
    <property type="protein sequence ID" value="CAF9927881.1"/>
    <property type="molecule type" value="Genomic_DNA"/>
</dbReference>
<dbReference type="InterPro" id="IPR036291">
    <property type="entry name" value="NAD(P)-bd_dom_sf"/>
</dbReference>
<dbReference type="AlphaFoldDB" id="A0A8H3FKX9"/>
<organism evidence="4 5">
    <name type="scientific">Imshaugia aleurites</name>
    <dbReference type="NCBI Taxonomy" id="172621"/>
    <lineage>
        <taxon>Eukaryota</taxon>
        <taxon>Fungi</taxon>
        <taxon>Dikarya</taxon>
        <taxon>Ascomycota</taxon>
        <taxon>Pezizomycotina</taxon>
        <taxon>Lecanoromycetes</taxon>
        <taxon>OSLEUM clade</taxon>
        <taxon>Lecanoromycetidae</taxon>
        <taxon>Lecanorales</taxon>
        <taxon>Lecanorineae</taxon>
        <taxon>Parmeliaceae</taxon>
        <taxon>Imshaugia</taxon>
    </lineage>
</organism>
<dbReference type="Proteomes" id="UP000664534">
    <property type="component" value="Unassembled WGS sequence"/>
</dbReference>
<sequence>MAPTLEGKVAIVTGASRSRGIGAQVAYELARRGAKVIVTFTSPNSEEAVDELVKRIERLQNGSAAAKVQADLRQVNAPEKIVRATRSAFGDRIDILVNNAGCELVKSLGDTSADDFSYVYDLNVRAVLLMSREVLPYLRAPGRIINVSSVGARLGLKDLSLYCSSKAAVEGLTRCFAAELGPQGHTVNAVNPGPVQTDVLDGIPKEIVEMQKKSTPVESRLGTTDDISQVVGFLAEESSRWITGQAISASGGFSMY</sequence>
<evidence type="ECO:0000256" key="3">
    <source>
        <dbReference type="ARBA" id="ARBA00023002"/>
    </source>
</evidence>
<dbReference type="PRINTS" id="PR00081">
    <property type="entry name" value="GDHRDH"/>
</dbReference>
<evidence type="ECO:0000256" key="1">
    <source>
        <dbReference type="ARBA" id="ARBA00006484"/>
    </source>
</evidence>
<dbReference type="FunFam" id="3.40.50.720:FF:000374">
    <property type="entry name" value="3-oxoacyl-(Acyl-carrier-protein) reductase"/>
    <property type="match status" value="1"/>
</dbReference>
<keyword evidence="3" id="KW-0560">Oxidoreductase</keyword>
<accession>A0A8H3FKX9</accession>
<dbReference type="InterPro" id="IPR002347">
    <property type="entry name" value="SDR_fam"/>
</dbReference>
<evidence type="ECO:0000313" key="4">
    <source>
        <dbReference type="EMBL" id="CAF9927881.1"/>
    </source>
</evidence>
<dbReference type="PROSITE" id="PS00061">
    <property type="entry name" value="ADH_SHORT"/>
    <property type="match status" value="1"/>
</dbReference>
<dbReference type="PRINTS" id="PR00080">
    <property type="entry name" value="SDRFAMILY"/>
</dbReference>
<dbReference type="InterPro" id="IPR020904">
    <property type="entry name" value="Sc_DH/Rdtase_CS"/>
</dbReference>
<dbReference type="PANTHER" id="PTHR43639:SF1">
    <property type="entry name" value="SHORT-CHAIN DEHYDROGENASE_REDUCTASE FAMILY PROTEIN"/>
    <property type="match status" value="1"/>
</dbReference>
<evidence type="ECO:0000256" key="2">
    <source>
        <dbReference type="ARBA" id="ARBA00022857"/>
    </source>
</evidence>
<evidence type="ECO:0000313" key="5">
    <source>
        <dbReference type="Proteomes" id="UP000664534"/>
    </source>
</evidence>
<proteinExistence type="inferred from homology"/>
<keyword evidence="5" id="KW-1185">Reference proteome</keyword>
<dbReference type="Pfam" id="PF13561">
    <property type="entry name" value="adh_short_C2"/>
    <property type="match status" value="1"/>
</dbReference>
<protein>
    <submittedName>
        <fullName evidence="4">Uncharacterized protein</fullName>
    </submittedName>
</protein>
<comment type="similarity">
    <text evidence="1">Belongs to the short-chain dehydrogenases/reductases (SDR) family.</text>
</comment>
<dbReference type="PANTHER" id="PTHR43639">
    <property type="entry name" value="OXIDOREDUCTASE, SHORT-CHAIN DEHYDROGENASE/REDUCTASE FAMILY (AFU_ORTHOLOGUE AFUA_5G02870)"/>
    <property type="match status" value="1"/>
</dbReference>
<dbReference type="SUPFAM" id="SSF51735">
    <property type="entry name" value="NAD(P)-binding Rossmann-fold domains"/>
    <property type="match status" value="1"/>
</dbReference>